<dbReference type="Proteomes" id="UP001152300">
    <property type="component" value="Unassembled WGS sequence"/>
</dbReference>
<organism evidence="1 2">
    <name type="scientific">Sclerotinia nivalis</name>
    <dbReference type="NCBI Taxonomy" id="352851"/>
    <lineage>
        <taxon>Eukaryota</taxon>
        <taxon>Fungi</taxon>
        <taxon>Dikarya</taxon>
        <taxon>Ascomycota</taxon>
        <taxon>Pezizomycotina</taxon>
        <taxon>Leotiomycetes</taxon>
        <taxon>Helotiales</taxon>
        <taxon>Sclerotiniaceae</taxon>
        <taxon>Sclerotinia</taxon>
    </lineage>
</organism>
<reference evidence="1" key="1">
    <citation type="submission" date="2022-11" db="EMBL/GenBank/DDBJ databases">
        <title>Genome Resource of Sclerotinia nivalis Strain SnTB1, a Plant Pathogen Isolated from American Ginseng.</title>
        <authorList>
            <person name="Fan S."/>
        </authorList>
    </citation>
    <scope>NUCLEOTIDE SEQUENCE</scope>
    <source>
        <strain evidence="1">SnTB1</strain>
    </source>
</reference>
<dbReference type="OrthoDB" id="3546385at2759"/>
<dbReference type="EMBL" id="JAPEIS010000014">
    <property type="protein sequence ID" value="KAJ8059808.1"/>
    <property type="molecule type" value="Genomic_DNA"/>
</dbReference>
<accession>A0A9X0DGF4</accession>
<comment type="caution">
    <text evidence="1">The sequence shown here is derived from an EMBL/GenBank/DDBJ whole genome shotgun (WGS) entry which is preliminary data.</text>
</comment>
<name>A0A9X0DGF4_9HELO</name>
<gene>
    <name evidence="1" type="ORF">OCU04_011439</name>
</gene>
<evidence type="ECO:0000313" key="2">
    <source>
        <dbReference type="Proteomes" id="UP001152300"/>
    </source>
</evidence>
<keyword evidence="2" id="KW-1185">Reference proteome</keyword>
<evidence type="ECO:0000313" key="1">
    <source>
        <dbReference type="EMBL" id="KAJ8059808.1"/>
    </source>
</evidence>
<sequence length="171" mass="19926">MYGTLRPGSSQPLYFNPDNDTLLWNIDISSRLSRDELLAHRRSNHSLKKIRVDIGKWIDSGTIKSFAIKPVFGSPVENTSHFRTDLLLFILVLYLRQLIPFWKGFVRFIVVSSPLYNLEQLRPFFGPAAPPGWYHWLRTPSSPSNRYPFPVPTGYEEEEAFYSRFRMANNN</sequence>
<proteinExistence type="predicted"/>
<dbReference type="AlphaFoldDB" id="A0A9X0DGF4"/>
<protein>
    <submittedName>
        <fullName evidence="1">Uncharacterized protein</fullName>
    </submittedName>
</protein>